<gene>
    <name evidence="4" type="ORF">AMS68_007004</name>
</gene>
<evidence type="ECO:0000313" key="5">
    <source>
        <dbReference type="Proteomes" id="UP000503462"/>
    </source>
</evidence>
<dbReference type="InterPro" id="IPR051609">
    <property type="entry name" value="NmrA/Isoflavone_reductase-like"/>
</dbReference>
<keyword evidence="5" id="KW-1185">Reference proteome</keyword>
<evidence type="ECO:0000256" key="2">
    <source>
        <dbReference type="ARBA" id="ARBA00023002"/>
    </source>
</evidence>
<dbReference type="EMBL" id="CP051143">
    <property type="protein sequence ID" value="QIX01487.1"/>
    <property type="molecule type" value="Genomic_DNA"/>
</dbReference>
<proteinExistence type="predicted"/>
<keyword evidence="2" id="KW-0560">Oxidoreductase</keyword>
<dbReference type="PANTHER" id="PTHR47706">
    <property type="entry name" value="NMRA-LIKE FAMILY PROTEIN"/>
    <property type="match status" value="1"/>
</dbReference>
<organism evidence="4 5">
    <name type="scientific">Peltaster fructicola</name>
    <dbReference type="NCBI Taxonomy" id="286661"/>
    <lineage>
        <taxon>Eukaryota</taxon>
        <taxon>Fungi</taxon>
        <taxon>Dikarya</taxon>
        <taxon>Ascomycota</taxon>
        <taxon>Pezizomycotina</taxon>
        <taxon>Dothideomycetes</taxon>
        <taxon>Dothideomycetes incertae sedis</taxon>
        <taxon>Peltaster</taxon>
    </lineage>
</organism>
<dbReference type="OrthoDB" id="419598at2759"/>
<dbReference type="Gene3D" id="3.40.50.720">
    <property type="entry name" value="NAD(P)-binding Rossmann-like Domain"/>
    <property type="match status" value="1"/>
</dbReference>
<dbReference type="Pfam" id="PF05368">
    <property type="entry name" value="NmrA"/>
    <property type="match status" value="1"/>
</dbReference>
<reference evidence="4 5" key="1">
    <citation type="journal article" date="2016" name="Sci. Rep.">
        <title>Peltaster fructicola genome reveals evolution from an invasive phytopathogen to an ectophytic parasite.</title>
        <authorList>
            <person name="Xu C."/>
            <person name="Chen H."/>
            <person name="Gleason M.L."/>
            <person name="Xu J.R."/>
            <person name="Liu H."/>
            <person name="Zhang R."/>
            <person name="Sun G."/>
        </authorList>
    </citation>
    <scope>NUCLEOTIDE SEQUENCE [LARGE SCALE GENOMIC DNA]</scope>
    <source>
        <strain evidence="4 5">LNHT1506</strain>
    </source>
</reference>
<keyword evidence="1" id="KW-0521">NADP</keyword>
<sequence length="315" mass="34443">MAHHVLIFGGTGLLGEHITNAIVHSADKLGQISLFTSENTIWTKSEYINLLKQRGVTILSGNISSKHDVTEAFTGVDIVVSCVGRQAISKQIDLIQWADEHPDVKHFFPSEFGTDIEYGPASAHEPPHQQKLKVRAALKQVKNLDYTYVVTGPYGDGNSGCYLSAMKPEAEVIGTFNVAEKRAILLGDGHGKISLTTMRDVGKFVVASILHLSHVKNKALKVNSFTSTPASILKEFERQTGSTWEHSTTSLEDLKSTETKAWASESPTATMTTLRRIWTEGGTLYSKRDNDLIGMEMGTDSLESAVAQAIEIQKA</sequence>
<dbReference type="SUPFAM" id="SSF51735">
    <property type="entry name" value="NAD(P)-binding Rossmann-fold domains"/>
    <property type="match status" value="1"/>
</dbReference>
<evidence type="ECO:0000259" key="3">
    <source>
        <dbReference type="Pfam" id="PF05368"/>
    </source>
</evidence>
<dbReference type="InterPro" id="IPR036291">
    <property type="entry name" value="NAD(P)-bd_dom_sf"/>
</dbReference>
<dbReference type="Gene3D" id="3.90.25.10">
    <property type="entry name" value="UDP-galactose 4-epimerase, domain 1"/>
    <property type="match status" value="1"/>
</dbReference>
<dbReference type="AlphaFoldDB" id="A0A6H0Y3A4"/>
<dbReference type="InterPro" id="IPR008030">
    <property type="entry name" value="NmrA-like"/>
</dbReference>
<dbReference type="GO" id="GO:0016491">
    <property type="term" value="F:oxidoreductase activity"/>
    <property type="evidence" value="ECO:0007669"/>
    <property type="project" value="UniProtKB-KW"/>
</dbReference>
<evidence type="ECO:0000313" key="4">
    <source>
        <dbReference type="EMBL" id="QIX01487.1"/>
    </source>
</evidence>
<name>A0A6H0Y3A4_9PEZI</name>
<accession>A0A6H0Y3A4</accession>
<feature type="domain" description="NmrA-like" evidence="3">
    <location>
        <begin position="3"/>
        <end position="256"/>
    </location>
</feature>
<protein>
    <recommendedName>
        <fullName evidence="3">NmrA-like domain-containing protein</fullName>
    </recommendedName>
</protein>
<evidence type="ECO:0000256" key="1">
    <source>
        <dbReference type="ARBA" id="ARBA00022857"/>
    </source>
</evidence>
<dbReference type="Proteomes" id="UP000503462">
    <property type="component" value="Chromosome 5"/>
</dbReference>
<dbReference type="PANTHER" id="PTHR47706:SF11">
    <property type="entry name" value="ISOFLAVONE REDUCTASE FAMILY PROTEIN (AFU_ORTHOLOGUE AFUA_1G12510)"/>
    <property type="match status" value="1"/>
</dbReference>